<evidence type="ECO:0000256" key="1">
    <source>
        <dbReference type="SAM" id="Phobius"/>
    </source>
</evidence>
<name>A0A067S7K6_GALM3</name>
<keyword evidence="3" id="KW-1185">Reference proteome</keyword>
<gene>
    <name evidence="2" type="ORF">GALMADRAFT_258942</name>
</gene>
<protein>
    <submittedName>
        <fullName evidence="2">Uncharacterized protein</fullName>
    </submittedName>
</protein>
<keyword evidence="1" id="KW-1133">Transmembrane helix</keyword>
<dbReference type="EMBL" id="KL142420">
    <property type="protein sequence ID" value="KDR66806.1"/>
    <property type="molecule type" value="Genomic_DNA"/>
</dbReference>
<organism evidence="2 3">
    <name type="scientific">Galerina marginata (strain CBS 339.88)</name>
    <dbReference type="NCBI Taxonomy" id="685588"/>
    <lineage>
        <taxon>Eukaryota</taxon>
        <taxon>Fungi</taxon>
        <taxon>Dikarya</taxon>
        <taxon>Basidiomycota</taxon>
        <taxon>Agaricomycotina</taxon>
        <taxon>Agaricomycetes</taxon>
        <taxon>Agaricomycetidae</taxon>
        <taxon>Agaricales</taxon>
        <taxon>Agaricineae</taxon>
        <taxon>Strophariaceae</taxon>
        <taxon>Galerina</taxon>
    </lineage>
</organism>
<sequence>MVQTSKLTFPATPLSSSVFQSAISRSTIRTTSSLSTVASRTYTARVALHVAQSSTASDDLISTILSLLVHFFTQLVMRWYSIRII</sequence>
<proteinExistence type="predicted"/>
<evidence type="ECO:0000313" key="3">
    <source>
        <dbReference type="Proteomes" id="UP000027222"/>
    </source>
</evidence>
<accession>A0A067S7K6</accession>
<keyword evidence="1" id="KW-0812">Transmembrane</keyword>
<keyword evidence="1" id="KW-0472">Membrane</keyword>
<feature type="transmembrane region" description="Helical" evidence="1">
    <location>
        <begin position="60"/>
        <end position="80"/>
    </location>
</feature>
<dbReference type="HOGENOM" id="CLU_2512797_0_0_1"/>
<dbReference type="AlphaFoldDB" id="A0A067S7K6"/>
<evidence type="ECO:0000313" key="2">
    <source>
        <dbReference type="EMBL" id="KDR66806.1"/>
    </source>
</evidence>
<dbReference type="Proteomes" id="UP000027222">
    <property type="component" value="Unassembled WGS sequence"/>
</dbReference>
<reference evidence="3" key="1">
    <citation type="journal article" date="2014" name="Proc. Natl. Acad. Sci. U.S.A.">
        <title>Extensive sampling of basidiomycete genomes demonstrates inadequacy of the white-rot/brown-rot paradigm for wood decay fungi.</title>
        <authorList>
            <person name="Riley R."/>
            <person name="Salamov A.A."/>
            <person name="Brown D.W."/>
            <person name="Nagy L.G."/>
            <person name="Floudas D."/>
            <person name="Held B.W."/>
            <person name="Levasseur A."/>
            <person name="Lombard V."/>
            <person name="Morin E."/>
            <person name="Otillar R."/>
            <person name="Lindquist E.A."/>
            <person name="Sun H."/>
            <person name="LaButti K.M."/>
            <person name="Schmutz J."/>
            <person name="Jabbour D."/>
            <person name="Luo H."/>
            <person name="Baker S.E."/>
            <person name="Pisabarro A.G."/>
            <person name="Walton J.D."/>
            <person name="Blanchette R.A."/>
            <person name="Henrissat B."/>
            <person name="Martin F."/>
            <person name="Cullen D."/>
            <person name="Hibbett D.S."/>
            <person name="Grigoriev I.V."/>
        </authorList>
    </citation>
    <scope>NUCLEOTIDE SEQUENCE [LARGE SCALE GENOMIC DNA]</scope>
    <source>
        <strain evidence="3">CBS 339.88</strain>
    </source>
</reference>